<reference evidence="2" key="1">
    <citation type="submission" date="2016-04" db="EMBL/GenBank/DDBJ databases">
        <authorList>
            <person name="Nguyen H.D."/>
            <person name="Samba Siva P."/>
            <person name="Cullis J."/>
            <person name="Levesque C.A."/>
            <person name="Hambleton S."/>
        </authorList>
    </citation>
    <scope>NUCLEOTIDE SEQUENCE</scope>
    <source>
        <strain evidence="2">DAOMC 236422</strain>
    </source>
</reference>
<organism evidence="2 3">
    <name type="scientific">Tilletia walkeri</name>
    <dbReference type="NCBI Taxonomy" id="117179"/>
    <lineage>
        <taxon>Eukaryota</taxon>
        <taxon>Fungi</taxon>
        <taxon>Dikarya</taxon>
        <taxon>Basidiomycota</taxon>
        <taxon>Ustilaginomycotina</taxon>
        <taxon>Exobasidiomycetes</taxon>
        <taxon>Tilletiales</taxon>
        <taxon>Tilletiaceae</taxon>
        <taxon>Tilletia</taxon>
    </lineage>
</organism>
<protein>
    <submittedName>
        <fullName evidence="2">Uncharacterized protein</fullName>
    </submittedName>
</protein>
<dbReference type="Proteomes" id="UP000078113">
    <property type="component" value="Unassembled WGS sequence"/>
</dbReference>
<dbReference type="AlphaFoldDB" id="A0A8X7NHL3"/>
<proteinExistence type="predicted"/>
<name>A0A8X7NHL3_9BASI</name>
<sequence length="275" mass="29296">MKLSLPAFAIASLLCAARIAAASVERIAAAGAASCIASTSQPRVFKGILVAAYNSFIDGSPVRGYASPRSLSNGTWVYHNNISSVFLDGYHYEGVWAYPCDSVAPRVNVTLEGSFYIPENRASKIQTGILRSAKSPGLCLRAVRGFSQAPGDANYPTFAPCPATNSALVGNSGQFIWSWAYNQTIEYKKVDNNPTRPKGNLYVTFTGPKIDQPQFTFGAYGRYTGSLGNENALAIVGSQIYVASTVLQLAGAYKGDIAATEQSVKATTYVPPYGN</sequence>
<keyword evidence="1" id="KW-0732">Signal</keyword>
<dbReference type="EMBL" id="LWDG02000005">
    <property type="protein sequence ID" value="KAE8272031.1"/>
    <property type="molecule type" value="Genomic_DNA"/>
</dbReference>
<evidence type="ECO:0000256" key="1">
    <source>
        <dbReference type="SAM" id="SignalP"/>
    </source>
</evidence>
<evidence type="ECO:0000313" key="3">
    <source>
        <dbReference type="Proteomes" id="UP000078113"/>
    </source>
</evidence>
<feature type="signal peptide" evidence="1">
    <location>
        <begin position="1"/>
        <end position="22"/>
    </location>
</feature>
<gene>
    <name evidence="2" type="ORF">A4X09_0g301</name>
</gene>
<comment type="caution">
    <text evidence="2">The sequence shown here is derived from an EMBL/GenBank/DDBJ whole genome shotgun (WGS) entry which is preliminary data.</text>
</comment>
<accession>A0A8X7NHL3</accession>
<reference evidence="2" key="2">
    <citation type="journal article" date="2019" name="IMA Fungus">
        <title>Genome sequencing and comparison of five Tilletia species to identify candidate genes for the detection of regulated species infecting wheat.</title>
        <authorList>
            <person name="Nguyen H.D.T."/>
            <person name="Sultana T."/>
            <person name="Kesanakurti P."/>
            <person name="Hambleton S."/>
        </authorList>
    </citation>
    <scope>NUCLEOTIDE SEQUENCE</scope>
    <source>
        <strain evidence="2">DAOMC 236422</strain>
    </source>
</reference>
<keyword evidence="3" id="KW-1185">Reference proteome</keyword>
<feature type="chain" id="PRO_5036484028" evidence="1">
    <location>
        <begin position="23"/>
        <end position="275"/>
    </location>
</feature>
<evidence type="ECO:0000313" key="2">
    <source>
        <dbReference type="EMBL" id="KAE8272031.1"/>
    </source>
</evidence>